<dbReference type="PANTHER" id="PTHR36306:SF5">
    <property type="entry name" value="SLR1535 PROTEIN"/>
    <property type="match status" value="1"/>
</dbReference>
<dbReference type="Proteomes" id="UP000192923">
    <property type="component" value="Unassembled WGS sequence"/>
</dbReference>
<sequence>MEHLPEYIDELPNISGSEALIEATLRNRPAEVYKPASPIHFDQIDSACAIALHMHQPLIPAGGGDLRSADIISNLQYMMWNQGVGDNHNAPVFHWCYKRIGEFVPQLFHEGKSPRVMLEYSGTLFHGLRKMGLHDVFDTLRNVTCNPDYRQGVEWLGAPWGHAVAPSTPAQDYRLHVKAWQHHFAAIFGLEALERVRGFSPSEMALPNHPDVAYEYIKTLRDCGFTWLLVQEHTVELPESGHGPELKHLPHRLVCTNSAGERVDIIAIIKTQGSDTKLVAQMQPFYEAKGLSRWTLAGRSVPPLVTQIADGENGGVMMNEFPGKFMDAVREASGSRSPLMNATEYLEFLFAMGIKESDLPVVQPLFQKKIWDRYTPGEGPAKLETVIEDIRKEDHRFHMEGGSWTNDISWVRGYDNVLGPMEEASSAFYQKVLKSGASTSDRRYRNALFHLMTAQTSCYRYWGQGQWTDYGREICRRAVEIATHDF</sequence>
<accession>A0A1Y6D474</accession>
<name>A0A1Y6D474_9GAMM</name>
<dbReference type="Gene3D" id="3.20.110.20">
    <property type="match status" value="1"/>
</dbReference>
<dbReference type="CDD" id="cd10798">
    <property type="entry name" value="GH57N_like_1"/>
    <property type="match status" value="1"/>
</dbReference>
<protein>
    <submittedName>
        <fullName evidence="1">Glycosyl hydrolase family 57</fullName>
    </submittedName>
</protein>
<dbReference type="InterPro" id="IPR052046">
    <property type="entry name" value="GH57_Enzymes"/>
</dbReference>
<dbReference type="PANTHER" id="PTHR36306">
    <property type="entry name" value="ALPHA-AMYLASE-RELATED-RELATED"/>
    <property type="match status" value="1"/>
</dbReference>
<dbReference type="AlphaFoldDB" id="A0A1Y6D474"/>
<keyword evidence="1" id="KW-0378">Hydrolase</keyword>
<evidence type="ECO:0000313" key="2">
    <source>
        <dbReference type="Proteomes" id="UP000192923"/>
    </source>
</evidence>
<dbReference type="SUPFAM" id="SSF88713">
    <property type="entry name" value="Glycoside hydrolase/deacetylase"/>
    <property type="match status" value="1"/>
</dbReference>
<proteinExistence type="predicted"/>
<dbReference type="OrthoDB" id="5751423at2"/>
<dbReference type="InterPro" id="IPR011330">
    <property type="entry name" value="Glyco_hydro/deAcase_b/a-brl"/>
</dbReference>
<reference evidence="1 2" key="1">
    <citation type="submission" date="2016-12" db="EMBL/GenBank/DDBJ databases">
        <authorList>
            <person name="Song W.-J."/>
            <person name="Kurnit D.M."/>
        </authorList>
    </citation>
    <scope>NUCLEOTIDE SEQUENCE [LARGE SCALE GENOMIC DNA]</scope>
    <source>
        <strain evidence="1 2">175</strain>
    </source>
</reference>
<gene>
    <name evidence="1" type="ORF">SAMN02949497_2703</name>
</gene>
<dbReference type="GO" id="GO:0005975">
    <property type="term" value="P:carbohydrate metabolic process"/>
    <property type="evidence" value="ECO:0007669"/>
    <property type="project" value="InterPro"/>
</dbReference>
<keyword evidence="2" id="KW-1185">Reference proteome</keyword>
<organism evidence="1 2">
    <name type="scientific">Methylomagnum ishizawai</name>
    <dbReference type="NCBI Taxonomy" id="1760988"/>
    <lineage>
        <taxon>Bacteria</taxon>
        <taxon>Pseudomonadati</taxon>
        <taxon>Pseudomonadota</taxon>
        <taxon>Gammaproteobacteria</taxon>
        <taxon>Methylococcales</taxon>
        <taxon>Methylococcaceae</taxon>
        <taxon>Methylomagnum</taxon>
    </lineage>
</organism>
<dbReference type="RefSeq" id="WP_085213487.1">
    <property type="nucleotide sequence ID" value="NZ_FXAM01000001.1"/>
</dbReference>
<dbReference type="EMBL" id="FXAM01000001">
    <property type="protein sequence ID" value="SMF95342.1"/>
    <property type="molecule type" value="Genomic_DNA"/>
</dbReference>
<dbReference type="STRING" id="1760988.SAMN02949497_2703"/>
<dbReference type="GO" id="GO:0016787">
    <property type="term" value="F:hydrolase activity"/>
    <property type="evidence" value="ECO:0007669"/>
    <property type="project" value="UniProtKB-KW"/>
</dbReference>
<evidence type="ECO:0000313" key="1">
    <source>
        <dbReference type="EMBL" id="SMF95342.1"/>
    </source>
</evidence>